<dbReference type="InterPro" id="IPR035965">
    <property type="entry name" value="PAS-like_dom_sf"/>
</dbReference>
<organism evidence="2 3">
    <name type="scientific">Gemmatimonas aurantiaca (strain DSM 14586 / JCM 11422 / NBRC 100505 / T-27)</name>
    <dbReference type="NCBI Taxonomy" id="379066"/>
    <lineage>
        <taxon>Bacteria</taxon>
        <taxon>Pseudomonadati</taxon>
        <taxon>Gemmatimonadota</taxon>
        <taxon>Gemmatimonadia</taxon>
        <taxon>Gemmatimonadales</taxon>
        <taxon>Gemmatimonadaceae</taxon>
        <taxon>Gemmatimonas</taxon>
    </lineage>
</organism>
<dbReference type="STRING" id="379066.GAU_3106"/>
<evidence type="ECO:0000313" key="3">
    <source>
        <dbReference type="Proteomes" id="UP000002209"/>
    </source>
</evidence>
<feature type="domain" description="PAS fold-4" evidence="1">
    <location>
        <begin position="22"/>
        <end position="107"/>
    </location>
</feature>
<dbReference type="eggNOG" id="COG4251">
    <property type="taxonomic scope" value="Bacteria"/>
</dbReference>
<dbReference type="InterPro" id="IPR013656">
    <property type="entry name" value="PAS_4"/>
</dbReference>
<evidence type="ECO:0000313" key="2">
    <source>
        <dbReference type="EMBL" id="BAH40148.1"/>
    </source>
</evidence>
<name>C1ACC1_GEMAT</name>
<dbReference type="KEGG" id="gau:GAU_3106"/>
<dbReference type="HOGENOM" id="CLU_1633015_0_0_0"/>
<sequence length="162" mass="18250">MPLDTTTRMLAPFLNRLSDEELDSIPYGVIQLDPEGFVVSYNRAEAENAGYCPRPIGRHFFREVAPSANAPEFHGRFLRGVAEGRLDETFNFTYHCDLMPRRVQLRLYLSPQTQSVWLFVAKPDGTPLDWPSVDLTPVLTSKYVPRFTGFAALNATVDALLA</sequence>
<dbReference type="EMBL" id="AP009153">
    <property type="protein sequence ID" value="BAH40148.1"/>
    <property type="molecule type" value="Genomic_DNA"/>
</dbReference>
<accession>C1ACC1</accession>
<dbReference type="Gene3D" id="3.30.450.20">
    <property type="entry name" value="PAS domain"/>
    <property type="match status" value="1"/>
</dbReference>
<evidence type="ECO:0000259" key="1">
    <source>
        <dbReference type="Pfam" id="PF08448"/>
    </source>
</evidence>
<dbReference type="Proteomes" id="UP000002209">
    <property type="component" value="Chromosome"/>
</dbReference>
<proteinExistence type="predicted"/>
<dbReference type="SUPFAM" id="SSF55785">
    <property type="entry name" value="PYP-like sensor domain (PAS domain)"/>
    <property type="match status" value="1"/>
</dbReference>
<dbReference type="Pfam" id="PF08448">
    <property type="entry name" value="PAS_4"/>
    <property type="match status" value="1"/>
</dbReference>
<keyword evidence="3" id="KW-1185">Reference proteome</keyword>
<reference evidence="3" key="1">
    <citation type="submission" date="2006-03" db="EMBL/GenBank/DDBJ databases">
        <title>Complete genome sequence of Gemmatimonas aurantiaca T-27 that represents a novel phylum Gemmatimonadetes.</title>
        <authorList>
            <person name="Takasaki K."/>
            <person name="Ichikawa N."/>
            <person name="Miura H."/>
            <person name="Matsushita S."/>
            <person name="Watanabe Y."/>
            <person name="Oguchi A."/>
            <person name="Ankai A."/>
            <person name="Yashiro I."/>
            <person name="Takahashi M."/>
            <person name="Terui Y."/>
            <person name="Fukui S."/>
            <person name="Yokoyama H."/>
            <person name="Tanikawa S."/>
            <person name="Hanada S."/>
            <person name="Kamagata Y."/>
            <person name="Fujita N."/>
        </authorList>
    </citation>
    <scope>NUCLEOTIDE SEQUENCE [LARGE SCALE GENOMIC DNA]</scope>
    <source>
        <strain evidence="3">T-27 / DSM 14586 / JCM 11422 / NBRC 100505</strain>
    </source>
</reference>
<protein>
    <recommendedName>
        <fullName evidence="1">PAS fold-4 domain-containing protein</fullName>
    </recommendedName>
</protein>
<dbReference type="AlphaFoldDB" id="C1ACC1"/>
<gene>
    <name evidence="2" type="ordered locus">GAU_3106</name>
</gene>